<dbReference type="SUPFAM" id="SSF55729">
    <property type="entry name" value="Acyl-CoA N-acyltransferases (Nat)"/>
    <property type="match status" value="1"/>
</dbReference>
<evidence type="ECO:0000313" key="2">
    <source>
        <dbReference type="EMBL" id="GEQ20346.1"/>
    </source>
</evidence>
<dbReference type="AlphaFoldDB" id="A0A0A6Q0W4"/>
<dbReference type="Proteomes" id="UP000515243">
    <property type="component" value="Chromosome 1"/>
</dbReference>
<keyword evidence="2" id="KW-0808">Transferase</keyword>
<dbReference type="EMBL" id="WOFV02000004">
    <property type="protein sequence ID" value="NAS16719.1"/>
    <property type="molecule type" value="Genomic_DNA"/>
</dbReference>
<dbReference type="CDD" id="cd04301">
    <property type="entry name" value="NAT_SF"/>
    <property type="match status" value="1"/>
</dbReference>
<dbReference type="Gene3D" id="3.40.630.30">
    <property type="match status" value="1"/>
</dbReference>
<dbReference type="InterPro" id="IPR000182">
    <property type="entry name" value="GNAT_dom"/>
</dbReference>
<dbReference type="Pfam" id="PF00583">
    <property type="entry name" value="Acetyltransf_1"/>
    <property type="match status" value="1"/>
</dbReference>
<dbReference type="InterPro" id="IPR016181">
    <property type="entry name" value="Acyl_CoA_acyltransferase"/>
</dbReference>
<dbReference type="GO" id="GO:0008080">
    <property type="term" value="F:N-acetyltransferase activity"/>
    <property type="evidence" value="ECO:0007669"/>
    <property type="project" value="TreeGrafter"/>
</dbReference>
<dbReference type="EMBL" id="LRDH01000046">
    <property type="protein sequence ID" value="PPV17096.1"/>
    <property type="molecule type" value="Genomic_DNA"/>
</dbReference>
<dbReference type="OrthoDB" id="9787920at2"/>
<protein>
    <submittedName>
        <fullName evidence="2">GNAT family N-acetyltransferase</fullName>
    </submittedName>
    <submittedName>
        <fullName evidence="4">Transketolase</fullName>
    </submittedName>
</protein>
<dbReference type="Proteomes" id="UP000474042">
    <property type="component" value="Unassembled WGS sequence"/>
</dbReference>
<organism evidence="2 8">
    <name type="scientific">Clostridium butyricum</name>
    <dbReference type="NCBI Taxonomy" id="1492"/>
    <lineage>
        <taxon>Bacteria</taxon>
        <taxon>Bacillati</taxon>
        <taxon>Bacillota</taxon>
        <taxon>Clostridia</taxon>
        <taxon>Eubacteriales</taxon>
        <taxon>Clostridiaceae</taxon>
        <taxon>Clostridium</taxon>
    </lineage>
</organism>
<gene>
    <name evidence="4" type="ORF">AWN73_08485</name>
    <name evidence="5" type="ORF">AWN73_08830</name>
    <name evidence="2" type="ORF">CBU02nite_08520</name>
    <name evidence="6" type="ORF">FF104_11060</name>
    <name evidence="3" type="ORF">GND98_002205</name>
</gene>
<dbReference type="Proteomes" id="UP000321089">
    <property type="component" value="Unassembled WGS sequence"/>
</dbReference>
<dbReference type="Proteomes" id="UP000238081">
    <property type="component" value="Unassembled WGS sequence"/>
</dbReference>
<reference evidence="6 10" key="2">
    <citation type="submission" date="2019-05" db="EMBL/GenBank/DDBJ databases">
        <authorList>
            <person name="Schori C."/>
            <person name="Ahrens C."/>
        </authorList>
    </citation>
    <scope>NUCLEOTIDE SEQUENCE [LARGE SCALE GENOMIC DNA]</scope>
    <source>
        <strain evidence="6 10">DSM 10702</strain>
    </source>
</reference>
<evidence type="ECO:0000313" key="8">
    <source>
        <dbReference type="Proteomes" id="UP000321089"/>
    </source>
</evidence>
<evidence type="ECO:0000313" key="5">
    <source>
        <dbReference type="EMBL" id="PPV17161.1"/>
    </source>
</evidence>
<evidence type="ECO:0000259" key="1">
    <source>
        <dbReference type="PROSITE" id="PS51186"/>
    </source>
</evidence>
<proteinExistence type="predicted"/>
<dbReference type="InterPro" id="IPR039143">
    <property type="entry name" value="GNPNAT1-like"/>
</dbReference>
<evidence type="ECO:0000313" key="9">
    <source>
        <dbReference type="Proteomes" id="UP000474042"/>
    </source>
</evidence>
<dbReference type="EMBL" id="CP040626">
    <property type="protein sequence ID" value="QMW91482.1"/>
    <property type="molecule type" value="Genomic_DNA"/>
</dbReference>
<evidence type="ECO:0000313" key="7">
    <source>
        <dbReference type="Proteomes" id="UP000238081"/>
    </source>
</evidence>
<accession>A0A0A6Q0W4</accession>
<reference evidence="2 8" key="3">
    <citation type="submission" date="2019-07" db="EMBL/GenBank/DDBJ databases">
        <title>Whole genome shotgun sequence of Clostridium butyricum NBRC 3858.</title>
        <authorList>
            <person name="Hosoyama A."/>
            <person name="Uohara A."/>
            <person name="Ohji S."/>
            <person name="Ichikawa N."/>
        </authorList>
    </citation>
    <scope>NUCLEOTIDE SEQUENCE [LARGE SCALE GENOMIC DNA]</scope>
    <source>
        <strain evidence="2 8">NBRC 3858</strain>
    </source>
</reference>
<name>A0A0A6Q0W4_CLOBU</name>
<feature type="domain" description="N-acetyltransferase" evidence="1">
    <location>
        <begin position="13"/>
        <end position="154"/>
    </location>
</feature>
<dbReference type="PROSITE" id="PS51186">
    <property type="entry name" value="GNAT"/>
    <property type="match status" value="1"/>
</dbReference>
<reference evidence="4 7" key="1">
    <citation type="submission" date="2016-01" db="EMBL/GenBank/DDBJ databases">
        <title>Characterization of the Clostridium difficile lineages that are prevalent in Hong Kong and China.</title>
        <authorList>
            <person name="Kwok J.S.-L."/>
            <person name="Lam W.-Y."/>
            <person name="Ip M."/>
            <person name="Chan T.-F."/>
            <person name="Hawkey P.M."/>
            <person name="Tsui S.K.-W."/>
        </authorList>
    </citation>
    <scope>NUCLEOTIDE SEQUENCE [LARGE SCALE GENOMIC DNA]</scope>
    <source>
        <strain evidence="4 7">300064</strain>
    </source>
</reference>
<dbReference type="PANTHER" id="PTHR13355:SF15">
    <property type="entry name" value="GCN5-RELATED N-ACETYLTRANSFERASE 3, CHLOROPLASTIC"/>
    <property type="match status" value="1"/>
</dbReference>
<dbReference type="KEGG" id="cbut:ATN24_12465"/>
<dbReference type="EMBL" id="BKBC01000007">
    <property type="protein sequence ID" value="GEQ20346.1"/>
    <property type="molecule type" value="Genomic_DNA"/>
</dbReference>
<evidence type="ECO:0000313" key="6">
    <source>
        <dbReference type="EMBL" id="QMW91482.1"/>
    </source>
</evidence>
<reference evidence="3 9" key="4">
    <citation type="submission" date="2020-01" db="EMBL/GenBank/DDBJ databases">
        <title>Genome sequence of a 1,3-propanediol producer, Clostridium butyricum S3.</title>
        <authorList>
            <person name="Zhou J."/>
        </authorList>
    </citation>
    <scope>NUCLEOTIDE SEQUENCE [LARGE SCALE GENOMIC DNA]</scope>
    <source>
        <strain evidence="3 9">S3</strain>
    </source>
</reference>
<evidence type="ECO:0000313" key="3">
    <source>
        <dbReference type="EMBL" id="NAS16719.1"/>
    </source>
</evidence>
<dbReference type="EMBL" id="LRDH01000046">
    <property type="protein sequence ID" value="PPV17161.1"/>
    <property type="molecule type" value="Genomic_DNA"/>
</dbReference>
<evidence type="ECO:0000313" key="10">
    <source>
        <dbReference type="Proteomes" id="UP000515243"/>
    </source>
</evidence>
<dbReference type="PANTHER" id="PTHR13355">
    <property type="entry name" value="GLUCOSAMINE 6-PHOSPHATE N-ACETYLTRANSFERASE"/>
    <property type="match status" value="1"/>
</dbReference>
<evidence type="ECO:0000313" key="4">
    <source>
        <dbReference type="EMBL" id="PPV17096.1"/>
    </source>
</evidence>
<sequence length="157" mass="18606">MTLMKELHKIIEYKFIDKESKLYDSAIDLRYREFYETSNRAKEAIFDEFEDKSMRIVAYIEEKVIGHARLFVHDSIGEITQVVVDHEYRGMKIGVGIMNKLIEKAKEIKVQHITLDARVYAVEFYKRFGFETKGQEYISLKTGMPIIKMVQNFTYEN</sequence>